<comment type="caution">
    <text evidence="1">The sequence shown here is derived from an EMBL/GenBank/DDBJ whole genome shotgun (WGS) entry which is preliminary data.</text>
</comment>
<evidence type="ECO:0000313" key="1">
    <source>
        <dbReference type="EMBL" id="KPQ41838.1"/>
    </source>
</evidence>
<proteinExistence type="predicted"/>
<protein>
    <submittedName>
        <fullName evidence="1">Uncharacterized protein</fullName>
    </submittedName>
</protein>
<gene>
    <name evidence="1" type="ORF">MPEBLZ_03597</name>
</gene>
<evidence type="ECO:0000313" key="2">
    <source>
        <dbReference type="Proteomes" id="UP000050360"/>
    </source>
</evidence>
<name>A0A0P8CGM9_9EURY</name>
<sequence>MIATKSELEKLRNDPLVQMYANAPDEIYQLAKNTNPMLRKAIEWAKVIVTSNNIQ</sequence>
<dbReference type="AlphaFoldDB" id="A0A0P8CGM9"/>
<organism evidence="1 2">
    <name type="scientific">Candidatus Methanoperedens nitratireducens</name>
    <dbReference type="NCBI Taxonomy" id="1392998"/>
    <lineage>
        <taxon>Archaea</taxon>
        <taxon>Methanobacteriati</taxon>
        <taxon>Methanobacteriota</taxon>
        <taxon>Stenosarchaea group</taxon>
        <taxon>Methanomicrobia</taxon>
        <taxon>Methanosarcinales</taxon>
        <taxon>ANME-2 cluster</taxon>
        <taxon>Candidatus Methanoperedentaceae</taxon>
        <taxon>Candidatus Methanoperedens</taxon>
    </lineage>
</organism>
<dbReference type="EMBL" id="LKCM01000293">
    <property type="protein sequence ID" value="KPQ41838.1"/>
    <property type="molecule type" value="Genomic_DNA"/>
</dbReference>
<accession>A0A0P8CGM9</accession>
<dbReference type="Proteomes" id="UP000050360">
    <property type="component" value="Unassembled WGS sequence"/>
</dbReference>
<reference evidence="1 2" key="1">
    <citation type="submission" date="2015-09" db="EMBL/GenBank/DDBJ databases">
        <title>A metagenomics-based metabolic model of nitrate-dependent anaerobic oxidation of methane by Methanoperedens-like archaea.</title>
        <authorList>
            <person name="Arshad A."/>
            <person name="Speth D.R."/>
            <person name="De Graaf R.M."/>
            <person name="Op Den Camp H.J."/>
            <person name="Jetten M.S."/>
            <person name="Welte C.U."/>
        </authorList>
    </citation>
    <scope>NUCLEOTIDE SEQUENCE [LARGE SCALE GENOMIC DNA]</scope>
</reference>